<keyword evidence="9" id="KW-0862">Zinc</keyword>
<reference evidence="13 14" key="1">
    <citation type="journal article" date="2022" name="Microbiol. Resour. Announc.">
        <title>Complete Genome Sequence of the Hyperthermophilic and Acidophilic Archaeon Saccharolobus caldissimus Strain HS-3T.</title>
        <authorList>
            <person name="Sakai H.D."/>
            <person name="Kurosawa N."/>
        </authorList>
    </citation>
    <scope>NUCLEOTIDE SEQUENCE [LARGE SCALE GENOMIC DNA]</scope>
    <source>
        <strain evidence="13 14">JCM32116</strain>
    </source>
</reference>
<sequence>MSLIDKINNVIEEIKDESLDFLKELISIPTENPPGLNYDKIVKVIKDKLDELGYKTEILNPKEEELRKLVKFGSGNRPNLIGYLGNGNLKIAFNAHYDVVPAGDGWSSDPYTPIIRDGKLYGRGSADMKSGLVAQIYAVEVLRRAKIFPSSLQVIQTIVPDEETVGNINAGTYYLVEKGILRKDNINYAIFTEPTGSDNLCYGHRGAIWAVVKIFGKKSHGGLPQLGIDALKVSVKIIDKLYDSIPDITSKYNIIPEVSKKPSILIGTIKCGNWMNTVADYCEFSIVRRLIPEEELKEVRESMIKIISETTREYNARYEYDEFYAVDTIISDFNDVIYKIFKEKVKEVRGKEPSLVLSPGTFDIRFTVKNGIKSINYGPGRIEQAHATDEYVELKDFYDSIKVLALALYELSKS</sequence>
<dbReference type="GO" id="GO:0046872">
    <property type="term" value="F:metal ion binding"/>
    <property type="evidence" value="ECO:0007669"/>
    <property type="project" value="UniProtKB-KW"/>
</dbReference>
<keyword evidence="14" id="KW-1185">Reference proteome</keyword>
<evidence type="ECO:0000313" key="13">
    <source>
        <dbReference type="EMBL" id="BDB99416.1"/>
    </source>
</evidence>
<dbReference type="EC" id="3.5.1.18" evidence="5"/>
<dbReference type="AlphaFoldDB" id="A0AAQ4CUD5"/>
<evidence type="ECO:0000256" key="1">
    <source>
        <dbReference type="ARBA" id="ARBA00001941"/>
    </source>
</evidence>
<evidence type="ECO:0000256" key="7">
    <source>
        <dbReference type="ARBA" id="ARBA00022723"/>
    </source>
</evidence>
<evidence type="ECO:0000256" key="11">
    <source>
        <dbReference type="ARBA" id="ARBA00051301"/>
    </source>
</evidence>
<evidence type="ECO:0000313" key="14">
    <source>
        <dbReference type="Proteomes" id="UP001319921"/>
    </source>
</evidence>
<dbReference type="InterPro" id="IPR001261">
    <property type="entry name" value="ArgE/DapE_CS"/>
</dbReference>
<dbReference type="Proteomes" id="UP001319921">
    <property type="component" value="Chromosome"/>
</dbReference>
<dbReference type="NCBIfam" id="NF006398">
    <property type="entry name" value="PRK08651.1-1"/>
    <property type="match status" value="1"/>
</dbReference>
<dbReference type="InterPro" id="IPR002933">
    <property type="entry name" value="Peptidase_M20"/>
</dbReference>
<comment type="cofactor">
    <cofactor evidence="1">
        <name>Co(2+)</name>
        <dbReference type="ChEBI" id="CHEBI:48828"/>
    </cofactor>
</comment>
<evidence type="ECO:0000256" key="2">
    <source>
        <dbReference type="ARBA" id="ARBA00001947"/>
    </source>
</evidence>
<dbReference type="RefSeq" id="WP_229569732.1">
    <property type="nucleotide sequence ID" value="NZ_AP025226.1"/>
</dbReference>
<evidence type="ECO:0000256" key="10">
    <source>
        <dbReference type="ARBA" id="ARBA00023285"/>
    </source>
</evidence>
<dbReference type="KEGG" id="scas:SACC_24330"/>
<dbReference type="Pfam" id="PF07687">
    <property type="entry name" value="M20_dimer"/>
    <property type="match status" value="1"/>
</dbReference>
<comment type="cofactor">
    <cofactor evidence="2">
        <name>Zn(2+)</name>
        <dbReference type="ChEBI" id="CHEBI:29105"/>
    </cofactor>
</comment>
<comment type="pathway">
    <text evidence="3">Amino-acid biosynthesis; L-lysine biosynthesis via DAP pathway; LL-2,6-diaminopimelate from (S)-tetrahydrodipicolinate (succinylase route): step 3/3.</text>
</comment>
<gene>
    <name evidence="13" type="ORF">SACC_24330</name>
</gene>
<dbReference type="InterPro" id="IPR011650">
    <property type="entry name" value="Peptidase_M20_dimer"/>
</dbReference>
<dbReference type="SUPFAM" id="SSF55031">
    <property type="entry name" value="Bacterial exopeptidase dimerisation domain"/>
    <property type="match status" value="1"/>
</dbReference>
<dbReference type="PROSITE" id="PS00758">
    <property type="entry name" value="ARGE_DAPE_CPG2_1"/>
    <property type="match status" value="1"/>
</dbReference>
<dbReference type="SUPFAM" id="SSF53187">
    <property type="entry name" value="Zn-dependent exopeptidases"/>
    <property type="match status" value="1"/>
</dbReference>
<comment type="catalytic activity">
    <reaction evidence="11">
        <text>N-succinyl-(2S,6S)-2,6-diaminopimelate + H2O = (2S,6S)-2,6-diaminopimelate + succinate</text>
        <dbReference type="Rhea" id="RHEA:22608"/>
        <dbReference type="ChEBI" id="CHEBI:15377"/>
        <dbReference type="ChEBI" id="CHEBI:30031"/>
        <dbReference type="ChEBI" id="CHEBI:57609"/>
        <dbReference type="ChEBI" id="CHEBI:58087"/>
        <dbReference type="EC" id="3.5.1.18"/>
    </reaction>
</comment>
<comment type="similarity">
    <text evidence="4">Belongs to the peptidase M20A family.</text>
</comment>
<feature type="domain" description="Peptidase M20 dimerisation" evidence="12">
    <location>
        <begin position="202"/>
        <end position="314"/>
    </location>
</feature>
<evidence type="ECO:0000256" key="3">
    <source>
        <dbReference type="ARBA" id="ARBA00005130"/>
    </source>
</evidence>
<dbReference type="PANTHER" id="PTHR43808:SF32">
    <property type="entry name" value="ARGE_DAPE-RELATED DEACYLASE"/>
    <property type="match status" value="1"/>
</dbReference>
<evidence type="ECO:0000256" key="5">
    <source>
        <dbReference type="ARBA" id="ARBA00011921"/>
    </source>
</evidence>
<accession>A0AAQ4CUD5</accession>
<keyword evidence="7" id="KW-0479">Metal-binding</keyword>
<dbReference type="PANTHER" id="PTHR43808">
    <property type="entry name" value="ACETYLORNITHINE DEACETYLASE"/>
    <property type="match status" value="1"/>
</dbReference>
<proteinExistence type="inferred from homology"/>
<dbReference type="Gene3D" id="3.30.70.360">
    <property type="match status" value="1"/>
</dbReference>
<dbReference type="Pfam" id="PF01546">
    <property type="entry name" value="Peptidase_M20"/>
    <property type="match status" value="1"/>
</dbReference>
<dbReference type="InterPro" id="IPR010182">
    <property type="entry name" value="ArgE/DapE"/>
</dbReference>
<organism evidence="13 14">
    <name type="scientific">Saccharolobus caldissimus</name>
    <dbReference type="NCBI Taxonomy" id="1702097"/>
    <lineage>
        <taxon>Archaea</taxon>
        <taxon>Thermoproteota</taxon>
        <taxon>Thermoprotei</taxon>
        <taxon>Sulfolobales</taxon>
        <taxon>Sulfolobaceae</taxon>
        <taxon>Saccharolobus</taxon>
    </lineage>
</organism>
<protein>
    <recommendedName>
        <fullName evidence="6">Probable succinyl-diaminopimelate desuccinylase</fullName>
        <ecNumber evidence="5">3.5.1.18</ecNumber>
    </recommendedName>
</protein>
<keyword evidence="8" id="KW-0378">Hydrolase</keyword>
<evidence type="ECO:0000256" key="8">
    <source>
        <dbReference type="ARBA" id="ARBA00022801"/>
    </source>
</evidence>
<dbReference type="GO" id="GO:0009014">
    <property type="term" value="F:succinyl-diaminopimelate desuccinylase activity"/>
    <property type="evidence" value="ECO:0007669"/>
    <property type="project" value="UniProtKB-EC"/>
</dbReference>
<dbReference type="EMBL" id="AP025226">
    <property type="protein sequence ID" value="BDB99416.1"/>
    <property type="molecule type" value="Genomic_DNA"/>
</dbReference>
<evidence type="ECO:0000256" key="9">
    <source>
        <dbReference type="ARBA" id="ARBA00022833"/>
    </source>
</evidence>
<evidence type="ECO:0000256" key="6">
    <source>
        <dbReference type="ARBA" id="ARBA00016853"/>
    </source>
</evidence>
<dbReference type="InterPro" id="IPR036264">
    <property type="entry name" value="Bact_exopeptidase_dim_dom"/>
</dbReference>
<dbReference type="GeneID" id="68867155"/>
<keyword evidence="10" id="KW-0170">Cobalt</keyword>
<evidence type="ECO:0000256" key="4">
    <source>
        <dbReference type="ARBA" id="ARBA00006247"/>
    </source>
</evidence>
<dbReference type="NCBIfam" id="TIGR01910">
    <property type="entry name" value="DapE-ArgE"/>
    <property type="match status" value="1"/>
</dbReference>
<dbReference type="Gene3D" id="3.40.630.10">
    <property type="entry name" value="Zn peptidases"/>
    <property type="match status" value="2"/>
</dbReference>
<dbReference type="InterPro" id="IPR050072">
    <property type="entry name" value="Peptidase_M20A"/>
</dbReference>
<name>A0AAQ4CUD5_9CREN</name>
<evidence type="ECO:0000259" key="12">
    <source>
        <dbReference type="Pfam" id="PF07687"/>
    </source>
</evidence>